<sequence length="84" mass="9637">WSRSTPGVPWWLGTTSRELSCHARSSKLMVTWSWRCTHCGCTSAARIRRATSCCSRGRSRSVVQPWPARLKRQRDCCTALKNRI</sequence>
<evidence type="ECO:0000313" key="2">
    <source>
        <dbReference type="Proteomes" id="UP001642464"/>
    </source>
</evidence>
<protein>
    <submittedName>
        <fullName evidence="1">Uncharacterized protein</fullName>
    </submittedName>
</protein>
<keyword evidence="2" id="KW-1185">Reference proteome</keyword>
<dbReference type="Proteomes" id="UP001642464">
    <property type="component" value="Unassembled WGS sequence"/>
</dbReference>
<feature type="non-terminal residue" evidence="1">
    <location>
        <position position="84"/>
    </location>
</feature>
<organism evidence="1 2">
    <name type="scientific">Durusdinium trenchii</name>
    <dbReference type="NCBI Taxonomy" id="1381693"/>
    <lineage>
        <taxon>Eukaryota</taxon>
        <taxon>Sar</taxon>
        <taxon>Alveolata</taxon>
        <taxon>Dinophyceae</taxon>
        <taxon>Suessiales</taxon>
        <taxon>Symbiodiniaceae</taxon>
        <taxon>Durusdinium</taxon>
    </lineage>
</organism>
<feature type="non-terminal residue" evidence="1">
    <location>
        <position position="1"/>
    </location>
</feature>
<accession>A0ABP0MAH0</accession>
<name>A0ABP0MAH0_9DINO</name>
<proteinExistence type="predicted"/>
<dbReference type="EMBL" id="CAXAMM010020735">
    <property type="protein sequence ID" value="CAK9048495.1"/>
    <property type="molecule type" value="Genomic_DNA"/>
</dbReference>
<gene>
    <name evidence="1" type="ORF">SCF082_LOCUS26999</name>
</gene>
<comment type="caution">
    <text evidence="1">The sequence shown here is derived from an EMBL/GenBank/DDBJ whole genome shotgun (WGS) entry which is preliminary data.</text>
</comment>
<reference evidence="1 2" key="1">
    <citation type="submission" date="2024-02" db="EMBL/GenBank/DDBJ databases">
        <authorList>
            <person name="Chen Y."/>
            <person name="Shah S."/>
            <person name="Dougan E. K."/>
            <person name="Thang M."/>
            <person name="Chan C."/>
        </authorList>
    </citation>
    <scope>NUCLEOTIDE SEQUENCE [LARGE SCALE GENOMIC DNA]</scope>
</reference>
<evidence type="ECO:0000313" key="1">
    <source>
        <dbReference type="EMBL" id="CAK9048495.1"/>
    </source>
</evidence>